<organism evidence="2 3">
    <name type="scientific">Pseudodesulfovibrio hydrargyri</name>
    <dbReference type="NCBI Taxonomy" id="2125990"/>
    <lineage>
        <taxon>Bacteria</taxon>
        <taxon>Pseudomonadati</taxon>
        <taxon>Thermodesulfobacteriota</taxon>
        <taxon>Desulfovibrionia</taxon>
        <taxon>Desulfovibrionales</taxon>
        <taxon>Desulfovibrionaceae</taxon>
    </lineage>
</organism>
<dbReference type="AlphaFoldDB" id="A0A1J5MYP5"/>
<feature type="region of interest" description="Disordered" evidence="1">
    <location>
        <begin position="144"/>
        <end position="163"/>
    </location>
</feature>
<protein>
    <submittedName>
        <fullName evidence="2">Uncharacterized protein</fullName>
    </submittedName>
</protein>
<evidence type="ECO:0000313" key="3">
    <source>
        <dbReference type="Proteomes" id="UP000181901"/>
    </source>
</evidence>
<keyword evidence="3" id="KW-1185">Reference proteome</keyword>
<proteinExistence type="predicted"/>
<evidence type="ECO:0000313" key="2">
    <source>
        <dbReference type="EMBL" id="OIQ50956.1"/>
    </source>
</evidence>
<dbReference type="EMBL" id="LKAQ01000004">
    <property type="protein sequence ID" value="OIQ50956.1"/>
    <property type="molecule type" value="Genomic_DNA"/>
</dbReference>
<dbReference type="Proteomes" id="UP000181901">
    <property type="component" value="Unassembled WGS sequence"/>
</dbReference>
<dbReference type="RefSeq" id="WP_071546346.1">
    <property type="nucleotide sequence ID" value="NZ_LKAQ01000004.1"/>
</dbReference>
<evidence type="ECO:0000256" key="1">
    <source>
        <dbReference type="SAM" id="MobiDB-lite"/>
    </source>
</evidence>
<accession>A0A1J5MYP5</accession>
<sequence length="163" mass="18202">MSENTHPHTTSALAKRRAELIADNQAMREHIRLNDGYIKALDTAIGLMDPAFDPGTVLPKRQYTKKFNRGELKSLIIRTLKAAEGGPLSTRAITDQVMERKGMADDCWTEVRRALINYDVVEKIDGDPDDHMEYWSLVGYAAKGKDGGDSKEATAGLRLLRDQ</sequence>
<comment type="caution">
    <text evidence="2">The sequence shown here is derived from an EMBL/GenBank/DDBJ whole genome shotgun (WGS) entry which is preliminary data.</text>
</comment>
<name>A0A1J5MYP5_9BACT</name>
<reference evidence="2 3" key="1">
    <citation type="submission" date="2015-09" db="EMBL/GenBank/DDBJ databases">
        <title>Genome of Desulfovibrio dechloracetivorans BerOc1, a mercury methylating strain isolated from highly hydrocarbons and metals contaminated coastal sediments.</title>
        <authorList>
            <person name="Goni Urriza M."/>
            <person name="Gassie C."/>
            <person name="Bouchez O."/>
            <person name="Klopp C."/>
            <person name="Ranchou-Peyruse A."/>
            <person name="Remy G."/>
        </authorList>
    </citation>
    <scope>NUCLEOTIDE SEQUENCE [LARGE SCALE GENOMIC DNA]</scope>
    <source>
        <strain evidence="2 3">BerOc1</strain>
    </source>
</reference>
<gene>
    <name evidence="2" type="ORF">BerOc1_02901</name>
</gene>